<dbReference type="AlphaFoldDB" id="F0ZXC8"/>
<dbReference type="VEuPathDB" id="AmoebaDB:DICPUDRAFT_156757"/>
<evidence type="ECO:0000256" key="1">
    <source>
        <dbReference type="SAM" id="MobiDB-lite"/>
    </source>
</evidence>
<organism evidence="2 3">
    <name type="scientific">Dictyostelium purpureum</name>
    <name type="common">Slime mold</name>
    <dbReference type="NCBI Taxonomy" id="5786"/>
    <lineage>
        <taxon>Eukaryota</taxon>
        <taxon>Amoebozoa</taxon>
        <taxon>Evosea</taxon>
        <taxon>Eumycetozoa</taxon>
        <taxon>Dictyostelia</taxon>
        <taxon>Dictyosteliales</taxon>
        <taxon>Dictyosteliaceae</taxon>
        <taxon>Dictyostelium</taxon>
    </lineage>
</organism>
<dbReference type="EMBL" id="GL871256">
    <property type="protein sequence ID" value="EGC31408.1"/>
    <property type="molecule type" value="Genomic_DNA"/>
</dbReference>
<dbReference type="RefSeq" id="XP_003292078.1">
    <property type="nucleotide sequence ID" value="XM_003292030.1"/>
</dbReference>
<evidence type="ECO:0000313" key="3">
    <source>
        <dbReference type="Proteomes" id="UP000001064"/>
    </source>
</evidence>
<sequence>MNSNKNEKINKLKNGQEGDEMSKNKEQKPAINDLLFKYFLKLDKEASKRGFTEYGGSDNEKESENKYILGSPVLNKKNKKIQKQEIY</sequence>
<name>F0ZXC8_DICPU</name>
<dbReference type="KEGG" id="dpp:DICPUDRAFT_156757"/>
<keyword evidence="3" id="KW-1185">Reference proteome</keyword>
<evidence type="ECO:0000313" key="2">
    <source>
        <dbReference type="EMBL" id="EGC31408.1"/>
    </source>
</evidence>
<accession>F0ZXC8</accession>
<reference evidence="3" key="1">
    <citation type="journal article" date="2011" name="Genome Biol.">
        <title>Comparative genomics of the social amoebae Dictyostelium discoideum and Dictyostelium purpureum.</title>
        <authorList>
            <consortium name="US DOE Joint Genome Institute (JGI-PGF)"/>
            <person name="Sucgang R."/>
            <person name="Kuo A."/>
            <person name="Tian X."/>
            <person name="Salerno W."/>
            <person name="Parikh A."/>
            <person name="Feasley C.L."/>
            <person name="Dalin E."/>
            <person name="Tu H."/>
            <person name="Huang E."/>
            <person name="Barry K."/>
            <person name="Lindquist E."/>
            <person name="Shapiro H."/>
            <person name="Bruce D."/>
            <person name="Schmutz J."/>
            <person name="Salamov A."/>
            <person name="Fey P."/>
            <person name="Gaudet P."/>
            <person name="Anjard C."/>
            <person name="Babu M.M."/>
            <person name="Basu S."/>
            <person name="Bushmanova Y."/>
            <person name="van der Wel H."/>
            <person name="Katoh-Kurasawa M."/>
            <person name="Dinh C."/>
            <person name="Coutinho P.M."/>
            <person name="Saito T."/>
            <person name="Elias M."/>
            <person name="Schaap P."/>
            <person name="Kay R.R."/>
            <person name="Henrissat B."/>
            <person name="Eichinger L."/>
            <person name="Rivero F."/>
            <person name="Putnam N.H."/>
            <person name="West C.M."/>
            <person name="Loomis W.F."/>
            <person name="Chisholm R.L."/>
            <person name="Shaulsky G."/>
            <person name="Strassmann J.E."/>
            <person name="Queller D.C."/>
            <person name="Kuspa A."/>
            <person name="Grigoriev I.V."/>
        </authorList>
    </citation>
    <scope>NUCLEOTIDE SEQUENCE [LARGE SCALE GENOMIC DNA]</scope>
    <source>
        <strain evidence="3">QSDP1</strain>
    </source>
</reference>
<proteinExistence type="predicted"/>
<feature type="region of interest" description="Disordered" evidence="1">
    <location>
        <begin position="1"/>
        <end position="27"/>
    </location>
</feature>
<dbReference type="InParanoid" id="F0ZXC8"/>
<dbReference type="GeneID" id="10505820"/>
<protein>
    <submittedName>
        <fullName evidence="2">Uncharacterized protein</fullName>
    </submittedName>
</protein>
<dbReference type="Proteomes" id="UP000001064">
    <property type="component" value="Unassembled WGS sequence"/>
</dbReference>
<gene>
    <name evidence="2" type="ORF">DICPUDRAFT_156757</name>
</gene>